<keyword evidence="3" id="KW-0600">Photoreceptor protein</keyword>
<dbReference type="Gene3D" id="3.30.450.20">
    <property type="entry name" value="PAS domain"/>
    <property type="match status" value="1"/>
</dbReference>
<dbReference type="InterPro" id="IPR004358">
    <property type="entry name" value="Sig_transdc_His_kin-like_C"/>
</dbReference>
<dbReference type="Gene3D" id="3.30.565.10">
    <property type="entry name" value="Histidine kinase-like ATPase, C-terminal domain"/>
    <property type="match status" value="1"/>
</dbReference>
<feature type="domain" description="Histidine kinase" evidence="12">
    <location>
        <begin position="184"/>
        <end position="499"/>
    </location>
</feature>
<reference evidence="13" key="1">
    <citation type="journal article" date="2021" name="Proc. Natl. Acad. Sci. U.S.A.">
        <title>Three genomes in the algal genus Volvox reveal the fate of a haploid sex-determining region after a transition to homothallism.</title>
        <authorList>
            <person name="Yamamoto K."/>
            <person name="Hamaji T."/>
            <person name="Kawai-Toyooka H."/>
            <person name="Matsuzaki R."/>
            <person name="Takahashi F."/>
            <person name="Nishimura Y."/>
            <person name="Kawachi M."/>
            <person name="Noguchi H."/>
            <person name="Minakuchi Y."/>
            <person name="Umen J.G."/>
            <person name="Toyoda A."/>
            <person name="Nozaki H."/>
        </authorList>
    </citation>
    <scope>NUCLEOTIDE SEQUENCE</scope>
    <source>
        <strain evidence="13">NIES-3786</strain>
    </source>
</reference>
<keyword evidence="8" id="KW-0418">Kinase</keyword>
<comment type="catalytic activity">
    <reaction evidence="1">
        <text>ATP + protein L-histidine = ADP + protein N-phospho-L-histidine.</text>
        <dbReference type="EC" id="2.7.13.3"/>
    </reaction>
</comment>
<keyword evidence="5" id="KW-0716">Sensory transduction</keyword>
<keyword evidence="7" id="KW-0547">Nucleotide-binding</keyword>
<feature type="compositionally biased region" description="Low complexity" evidence="11">
    <location>
        <begin position="540"/>
        <end position="554"/>
    </location>
</feature>
<dbReference type="PANTHER" id="PTHR43047">
    <property type="entry name" value="TWO-COMPONENT HISTIDINE PROTEIN KINASE"/>
    <property type="match status" value="1"/>
</dbReference>
<dbReference type="FunFam" id="1.10.287.130:FF:000002">
    <property type="entry name" value="Two-component osmosensing histidine kinase"/>
    <property type="match status" value="1"/>
</dbReference>
<dbReference type="CDD" id="cd00130">
    <property type="entry name" value="PAS"/>
    <property type="match status" value="1"/>
</dbReference>
<dbReference type="GO" id="GO:0009927">
    <property type="term" value="F:histidine phosphotransfer kinase activity"/>
    <property type="evidence" value="ECO:0007669"/>
    <property type="project" value="TreeGrafter"/>
</dbReference>
<evidence type="ECO:0000256" key="1">
    <source>
        <dbReference type="ARBA" id="ARBA00000085"/>
    </source>
</evidence>
<keyword evidence="10" id="KW-0902">Two-component regulatory system</keyword>
<dbReference type="CDD" id="cd00082">
    <property type="entry name" value="HisKA"/>
    <property type="match status" value="1"/>
</dbReference>
<dbReference type="PROSITE" id="PS50109">
    <property type="entry name" value="HIS_KIN"/>
    <property type="match status" value="1"/>
</dbReference>
<dbReference type="OrthoDB" id="21225at2759"/>
<keyword evidence="6" id="KW-0808">Transferase</keyword>
<dbReference type="PANTHER" id="PTHR43047:SF71">
    <property type="entry name" value="HISTIDINE KINASE CONTAINING CHEY-HOMOLOGOUS RECEIVER DOMAIN-RELATED"/>
    <property type="match status" value="1"/>
</dbReference>
<dbReference type="Pfam" id="PF13426">
    <property type="entry name" value="PAS_9"/>
    <property type="match status" value="1"/>
</dbReference>
<dbReference type="SMART" id="SM00388">
    <property type="entry name" value="HisKA"/>
    <property type="match status" value="1"/>
</dbReference>
<dbReference type="Gene3D" id="1.10.287.130">
    <property type="match status" value="1"/>
</dbReference>
<evidence type="ECO:0000256" key="9">
    <source>
        <dbReference type="ARBA" id="ARBA00022840"/>
    </source>
</evidence>
<dbReference type="GO" id="GO:0000155">
    <property type="term" value="F:phosphorelay sensor kinase activity"/>
    <property type="evidence" value="ECO:0007669"/>
    <property type="project" value="InterPro"/>
</dbReference>
<dbReference type="InterPro" id="IPR036890">
    <property type="entry name" value="HATPase_C_sf"/>
</dbReference>
<dbReference type="InterPro" id="IPR001610">
    <property type="entry name" value="PAC"/>
</dbReference>
<keyword evidence="9" id="KW-0067">ATP-binding</keyword>
<dbReference type="SUPFAM" id="SSF55785">
    <property type="entry name" value="PYP-like sensor domain (PAS domain)"/>
    <property type="match status" value="1"/>
</dbReference>
<dbReference type="EC" id="2.7.13.3" evidence="2"/>
<organism evidence="13 14">
    <name type="scientific">Volvox reticuliferus</name>
    <dbReference type="NCBI Taxonomy" id="1737510"/>
    <lineage>
        <taxon>Eukaryota</taxon>
        <taxon>Viridiplantae</taxon>
        <taxon>Chlorophyta</taxon>
        <taxon>core chlorophytes</taxon>
        <taxon>Chlorophyceae</taxon>
        <taxon>CS clade</taxon>
        <taxon>Chlamydomonadales</taxon>
        <taxon>Volvocaceae</taxon>
        <taxon>Volvox</taxon>
    </lineage>
</organism>
<dbReference type="NCBIfam" id="TIGR00229">
    <property type="entry name" value="sensory_box"/>
    <property type="match status" value="1"/>
</dbReference>
<dbReference type="Pfam" id="PF02518">
    <property type="entry name" value="HATPase_c"/>
    <property type="match status" value="1"/>
</dbReference>
<dbReference type="InterPro" id="IPR003661">
    <property type="entry name" value="HisK_dim/P_dom"/>
</dbReference>
<evidence type="ECO:0000256" key="4">
    <source>
        <dbReference type="ARBA" id="ARBA00022553"/>
    </source>
</evidence>
<evidence type="ECO:0000256" key="2">
    <source>
        <dbReference type="ARBA" id="ARBA00012438"/>
    </source>
</evidence>
<accession>A0A8J4FRU9</accession>
<dbReference type="InterPro" id="IPR005467">
    <property type="entry name" value="His_kinase_dom"/>
</dbReference>
<evidence type="ECO:0000256" key="8">
    <source>
        <dbReference type="ARBA" id="ARBA00022777"/>
    </source>
</evidence>
<name>A0A8J4FRU9_9CHLO</name>
<dbReference type="AlphaFoldDB" id="A0A8J4FRU9"/>
<evidence type="ECO:0000256" key="7">
    <source>
        <dbReference type="ARBA" id="ARBA00022741"/>
    </source>
</evidence>
<dbReference type="SMART" id="SM00387">
    <property type="entry name" value="HATPase_c"/>
    <property type="match status" value="1"/>
</dbReference>
<evidence type="ECO:0000256" key="3">
    <source>
        <dbReference type="ARBA" id="ARBA00022543"/>
    </source>
</evidence>
<dbReference type="InterPro" id="IPR036097">
    <property type="entry name" value="HisK_dim/P_sf"/>
</dbReference>
<dbReference type="EMBL" id="BNCP01000026">
    <property type="protein sequence ID" value="GIL83400.1"/>
    <property type="molecule type" value="Genomic_DNA"/>
</dbReference>
<evidence type="ECO:0000256" key="5">
    <source>
        <dbReference type="ARBA" id="ARBA00022606"/>
    </source>
</evidence>
<dbReference type="GO" id="GO:0005886">
    <property type="term" value="C:plasma membrane"/>
    <property type="evidence" value="ECO:0007669"/>
    <property type="project" value="TreeGrafter"/>
</dbReference>
<feature type="non-terminal residue" evidence="13">
    <location>
        <position position="568"/>
    </location>
</feature>
<dbReference type="Pfam" id="PF00512">
    <property type="entry name" value="HisKA"/>
    <property type="match status" value="1"/>
</dbReference>
<dbReference type="Proteomes" id="UP000747110">
    <property type="component" value="Unassembled WGS sequence"/>
</dbReference>
<dbReference type="GO" id="GO:0009637">
    <property type="term" value="P:response to blue light"/>
    <property type="evidence" value="ECO:0007669"/>
    <property type="project" value="UniProtKB-ARBA"/>
</dbReference>
<evidence type="ECO:0000256" key="6">
    <source>
        <dbReference type="ARBA" id="ARBA00022679"/>
    </source>
</evidence>
<evidence type="ECO:0000313" key="14">
    <source>
        <dbReference type="Proteomes" id="UP000747110"/>
    </source>
</evidence>
<dbReference type="GO" id="GO:0009881">
    <property type="term" value="F:photoreceptor activity"/>
    <property type="evidence" value="ECO:0007669"/>
    <property type="project" value="UniProtKB-KW"/>
</dbReference>
<dbReference type="InterPro" id="IPR035965">
    <property type="entry name" value="PAS-like_dom_sf"/>
</dbReference>
<keyword evidence="14" id="KW-1185">Reference proteome</keyword>
<sequence>SSRGYPVAGLVGTGAGSGGEAEQFVTISKREYELLLLKVKAMDVLQEGITIADCSLPDMPLIYANAGFVRITGYSVDYVIGKNCRFLQGEGTDSQPVLELKDAISQGRACVVQLLNYKKNGDPFVNYLSLTPIHDTATGRLTHYVGVQSDISELVNHRKAELAAKHVALQAAVATEAKSQFLARMSHEIRTPLNGMIAVGQLLAETSLTPAQWDLVNTIRCSGETLLTLITDILDFSRIEANKMVLHNAVFKLDTVIEAAMEIAGLKAAQRRLQVAYHIAENMPRMLYGDAQRLQQILLNILNNGIKFTEEGGLLLEVWLEGLYQPNAMAAAIAAAAAPAAAAATAAAAVAAAAGEAKTGVQTGATYSGGDIMPRAGAAAATVAGASLDSTVAAVPSLLPPAAAATTAAAAAGPELEWPLLVLRFSVRDTGIGIAPPDLGRLFNSFTQVDASPTRRYGGSGLGLAISRKLCEAMGGQMWAESEGLNQGSTFSWTITCRLPQQAASKRKARRASLVCVSRPPVASSSSGVGVSTSVSGGYTQAMGSSRPGSSSGVVNGGSGGAAAAAAV</sequence>
<dbReference type="SUPFAM" id="SSF47384">
    <property type="entry name" value="Homodimeric domain of signal transducing histidine kinase"/>
    <property type="match status" value="1"/>
</dbReference>
<dbReference type="PRINTS" id="PR00344">
    <property type="entry name" value="BCTRLSENSOR"/>
</dbReference>
<gene>
    <name evidence="13" type="ORF">Vretifemale_12225</name>
</gene>
<evidence type="ECO:0000259" key="12">
    <source>
        <dbReference type="PROSITE" id="PS50109"/>
    </source>
</evidence>
<protein>
    <recommendedName>
        <fullName evidence="2">histidine kinase</fullName>
        <ecNumber evidence="2">2.7.13.3</ecNumber>
    </recommendedName>
</protein>
<evidence type="ECO:0000256" key="10">
    <source>
        <dbReference type="ARBA" id="ARBA00023012"/>
    </source>
</evidence>
<evidence type="ECO:0000313" key="13">
    <source>
        <dbReference type="EMBL" id="GIL83400.1"/>
    </source>
</evidence>
<keyword evidence="3" id="KW-0157">Chromophore</keyword>
<dbReference type="SMART" id="SM00086">
    <property type="entry name" value="PAC"/>
    <property type="match status" value="1"/>
</dbReference>
<evidence type="ECO:0000256" key="11">
    <source>
        <dbReference type="SAM" id="MobiDB-lite"/>
    </source>
</evidence>
<proteinExistence type="predicted"/>
<dbReference type="CDD" id="cd16922">
    <property type="entry name" value="HATPase_EvgS-ArcB-TorS-like"/>
    <property type="match status" value="1"/>
</dbReference>
<feature type="region of interest" description="Disordered" evidence="11">
    <location>
        <begin position="540"/>
        <end position="568"/>
    </location>
</feature>
<dbReference type="InterPro" id="IPR003594">
    <property type="entry name" value="HATPase_dom"/>
</dbReference>
<comment type="caution">
    <text evidence="13">The sequence shown here is derived from an EMBL/GenBank/DDBJ whole genome shotgun (WGS) entry which is preliminary data.</text>
</comment>
<feature type="non-terminal residue" evidence="13">
    <location>
        <position position="1"/>
    </location>
</feature>
<dbReference type="InterPro" id="IPR000014">
    <property type="entry name" value="PAS"/>
</dbReference>
<dbReference type="GO" id="GO:0005524">
    <property type="term" value="F:ATP binding"/>
    <property type="evidence" value="ECO:0007669"/>
    <property type="project" value="UniProtKB-KW"/>
</dbReference>
<dbReference type="SUPFAM" id="SSF55874">
    <property type="entry name" value="ATPase domain of HSP90 chaperone/DNA topoisomerase II/histidine kinase"/>
    <property type="match status" value="2"/>
</dbReference>
<keyword evidence="4" id="KW-0597">Phosphoprotein</keyword>
<keyword evidence="3" id="KW-0675">Receptor</keyword>